<feature type="region of interest" description="Disordered" evidence="1">
    <location>
        <begin position="55"/>
        <end position="77"/>
    </location>
</feature>
<dbReference type="EMBL" id="KN825405">
    <property type="protein sequence ID" value="KIK91282.1"/>
    <property type="molecule type" value="Genomic_DNA"/>
</dbReference>
<dbReference type="Proteomes" id="UP000054538">
    <property type="component" value="Unassembled WGS sequence"/>
</dbReference>
<dbReference type="HOGENOM" id="CLU_2644746_0_0_1"/>
<feature type="region of interest" description="Disordered" evidence="1">
    <location>
        <begin position="1"/>
        <end position="42"/>
    </location>
</feature>
<protein>
    <submittedName>
        <fullName evidence="2">Uncharacterized protein</fullName>
    </submittedName>
</protein>
<sequence>MAPITRTRNKLKHPGLPDIPTTKWEKASKKPGKPNSTAEQRQIIERIATLEDQLLTKQNMRKSNASQPPSPSVTKKP</sequence>
<name>A0A0D0D450_9AGAM</name>
<evidence type="ECO:0000313" key="3">
    <source>
        <dbReference type="Proteomes" id="UP000054538"/>
    </source>
</evidence>
<feature type="non-terminal residue" evidence="2">
    <location>
        <position position="77"/>
    </location>
</feature>
<gene>
    <name evidence="2" type="ORF">PAXRUDRAFT_89672</name>
</gene>
<keyword evidence="3" id="KW-1185">Reference proteome</keyword>
<accession>A0A0D0D450</accession>
<proteinExistence type="predicted"/>
<evidence type="ECO:0000256" key="1">
    <source>
        <dbReference type="SAM" id="MobiDB-lite"/>
    </source>
</evidence>
<evidence type="ECO:0000313" key="2">
    <source>
        <dbReference type="EMBL" id="KIK91282.1"/>
    </source>
</evidence>
<feature type="compositionally biased region" description="Polar residues" evidence="1">
    <location>
        <begin position="55"/>
        <end position="67"/>
    </location>
</feature>
<dbReference type="AlphaFoldDB" id="A0A0D0D450"/>
<organism evidence="2 3">
    <name type="scientific">Paxillus rubicundulus Ve08.2h10</name>
    <dbReference type="NCBI Taxonomy" id="930991"/>
    <lineage>
        <taxon>Eukaryota</taxon>
        <taxon>Fungi</taxon>
        <taxon>Dikarya</taxon>
        <taxon>Basidiomycota</taxon>
        <taxon>Agaricomycotina</taxon>
        <taxon>Agaricomycetes</taxon>
        <taxon>Agaricomycetidae</taxon>
        <taxon>Boletales</taxon>
        <taxon>Paxilineae</taxon>
        <taxon>Paxillaceae</taxon>
        <taxon>Paxillus</taxon>
    </lineage>
</organism>
<reference evidence="3" key="2">
    <citation type="submission" date="2015-01" db="EMBL/GenBank/DDBJ databases">
        <title>Evolutionary Origins and Diversification of the Mycorrhizal Mutualists.</title>
        <authorList>
            <consortium name="DOE Joint Genome Institute"/>
            <consortium name="Mycorrhizal Genomics Consortium"/>
            <person name="Kohler A."/>
            <person name="Kuo A."/>
            <person name="Nagy L.G."/>
            <person name="Floudas D."/>
            <person name="Copeland A."/>
            <person name="Barry K.W."/>
            <person name="Cichocki N."/>
            <person name="Veneault-Fourrey C."/>
            <person name="LaButti K."/>
            <person name="Lindquist E.A."/>
            <person name="Lipzen A."/>
            <person name="Lundell T."/>
            <person name="Morin E."/>
            <person name="Murat C."/>
            <person name="Riley R."/>
            <person name="Ohm R."/>
            <person name="Sun H."/>
            <person name="Tunlid A."/>
            <person name="Henrissat B."/>
            <person name="Grigoriev I.V."/>
            <person name="Hibbett D.S."/>
            <person name="Martin F."/>
        </authorList>
    </citation>
    <scope>NUCLEOTIDE SEQUENCE [LARGE SCALE GENOMIC DNA]</scope>
    <source>
        <strain evidence="3">Ve08.2h10</strain>
    </source>
</reference>
<reference evidence="2 3" key="1">
    <citation type="submission" date="2014-04" db="EMBL/GenBank/DDBJ databases">
        <authorList>
            <consortium name="DOE Joint Genome Institute"/>
            <person name="Kuo A."/>
            <person name="Kohler A."/>
            <person name="Jargeat P."/>
            <person name="Nagy L.G."/>
            <person name="Floudas D."/>
            <person name="Copeland A."/>
            <person name="Barry K.W."/>
            <person name="Cichocki N."/>
            <person name="Veneault-Fourrey C."/>
            <person name="LaButti K."/>
            <person name="Lindquist E.A."/>
            <person name="Lipzen A."/>
            <person name="Lundell T."/>
            <person name="Morin E."/>
            <person name="Murat C."/>
            <person name="Sun H."/>
            <person name="Tunlid A."/>
            <person name="Henrissat B."/>
            <person name="Grigoriev I.V."/>
            <person name="Hibbett D.S."/>
            <person name="Martin F."/>
            <person name="Nordberg H.P."/>
            <person name="Cantor M.N."/>
            <person name="Hua S.X."/>
        </authorList>
    </citation>
    <scope>NUCLEOTIDE SEQUENCE [LARGE SCALE GENOMIC DNA]</scope>
    <source>
        <strain evidence="2 3">Ve08.2h10</strain>
    </source>
</reference>
<dbReference type="InParanoid" id="A0A0D0D450"/>